<feature type="domain" description="GH26" evidence="5">
    <location>
        <begin position="51"/>
        <end position="385"/>
    </location>
</feature>
<dbReference type="SUPFAM" id="SSF51445">
    <property type="entry name" value="(Trans)glycosidases"/>
    <property type="match status" value="1"/>
</dbReference>
<feature type="active site" description="Proton donor" evidence="4">
    <location>
        <position position="206"/>
    </location>
</feature>
<dbReference type="GO" id="GO:0016985">
    <property type="term" value="F:mannan endo-1,4-beta-mannosidase activity"/>
    <property type="evidence" value="ECO:0007669"/>
    <property type="project" value="InterPro"/>
</dbReference>
<feature type="active site" description="Nucleophile" evidence="4">
    <location>
        <position position="309"/>
    </location>
</feature>
<dbReference type="PANTHER" id="PTHR40079">
    <property type="entry name" value="MANNAN ENDO-1,4-BETA-MANNOSIDASE E-RELATED"/>
    <property type="match status" value="1"/>
</dbReference>
<dbReference type="InterPro" id="IPR000805">
    <property type="entry name" value="Glyco_hydro_26"/>
</dbReference>
<comment type="similarity">
    <text evidence="1 4">Belongs to the glycosyl hydrolase 26 family.</text>
</comment>
<dbReference type="PROSITE" id="PS51257">
    <property type="entry name" value="PROKAR_LIPOPROTEIN"/>
    <property type="match status" value="1"/>
</dbReference>
<accession>A0A653ACQ8</accession>
<keyword evidence="2 4" id="KW-0378">Hydrolase</keyword>
<dbReference type="InterPro" id="IPR022790">
    <property type="entry name" value="GH26_dom"/>
</dbReference>
<dbReference type="PANTHER" id="PTHR40079:SF4">
    <property type="entry name" value="GH26 DOMAIN-CONTAINING PROTEIN-RELATED"/>
    <property type="match status" value="1"/>
</dbReference>
<evidence type="ECO:0000256" key="4">
    <source>
        <dbReference type="PROSITE-ProRule" id="PRU01100"/>
    </source>
</evidence>
<gene>
    <name evidence="6" type="ORF">TRIP_D310235</name>
</gene>
<organism evidence="6">
    <name type="scientific">uncultured Paludibacter sp</name>
    <dbReference type="NCBI Taxonomy" id="497635"/>
    <lineage>
        <taxon>Bacteria</taxon>
        <taxon>Pseudomonadati</taxon>
        <taxon>Bacteroidota</taxon>
        <taxon>Bacteroidia</taxon>
        <taxon>Bacteroidales</taxon>
        <taxon>Paludibacteraceae</taxon>
        <taxon>Paludibacter</taxon>
        <taxon>environmental samples</taxon>
    </lineage>
</organism>
<evidence type="ECO:0000256" key="3">
    <source>
        <dbReference type="ARBA" id="ARBA00023295"/>
    </source>
</evidence>
<dbReference type="AlphaFoldDB" id="A0A653ACQ8"/>
<proteinExistence type="inferred from homology"/>
<dbReference type="Pfam" id="PF02156">
    <property type="entry name" value="Glyco_hydro_26"/>
    <property type="match status" value="1"/>
</dbReference>
<dbReference type="Gene3D" id="3.20.20.80">
    <property type="entry name" value="Glycosidases"/>
    <property type="match status" value="1"/>
</dbReference>
<dbReference type="PRINTS" id="PR00739">
    <property type="entry name" value="GLHYDRLASE26"/>
</dbReference>
<evidence type="ECO:0000256" key="2">
    <source>
        <dbReference type="ARBA" id="ARBA00022801"/>
    </source>
</evidence>
<dbReference type="PROSITE" id="PS51764">
    <property type="entry name" value="GH26"/>
    <property type="match status" value="1"/>
</dbReference>
<evidence type="ECO:0000259" key="5">
    <source>
        <dbReference type="PROSITE" id="PS51764"/>
    </source>
</evidence>
<name>A0A653ACQ8_9BACT</name>
<keyword evidence="3 4" id="KW-0326">Glycosidase</keyword>
<evidence type="ECO:0000313" key="6">
    <source>
        <dbReference type="EMBL" id="VBB45840.1"/>
    </source>
</evidence>
<protein>
    <recommendedName>
        <fullName evidence="5">GH26 domain-containing protein</fullName>
    </recommendedName>
</protein>
<reference evidence="6" key="1">
    <citation type="submission" date="2018-07" db="EMBL/GenBank/DDBJ databases">
        <authorList>
            <consortium name="Genoscope - CEA"/>
            <person name="William W."/>
        </authorList>
    </citation>
    <scope>NUCLEOTIDE SEQUENCE</scope>
    <source>
        <strain evidence="6">IK1</strain>
    </source>
</reference>
<evidence type="ECO:0000256" key="1">
    <source>
        <dbReference type="ARBA" id="ARBA00007754"/>
    </source>
</evidence>
<dbReference type="GO" id="GO:0006080">
    <property type="term" value="P:substituted mannan metabolic process"/>
    <property type="evidence" value="ECO:0007669"/>
    <property type="project" value="InterPro"/>
</dbReference>
<dbReference type="InterPro" id="IPR017853">
    <property type="entry name" value="GH"/>
</dbReference>
<dbReference type="EMBL" id="UPXZ01000025">
    <property type="protein sequence ID" value="VBB45840.1"/>
    <property type="molecule type" value="Genomic_DNA"/>
</dbReference>
<sequence length="400" mass="46279">MKNLSINKIKPILFYFIFLFFIFFASCKGEEPTIQPPQNDTLTIVDKNSTTETKALYAQLWQLQKRGFMFGHHDDLWYGRKWFNELGRSDTKDVCGDYPAVFSVDLAEVMDDRYLNNLNNDIKKRCIIEAGNRGEVILACCHLNNPLTNGDAWDNSNINTVKEVLNEGSVTNLRFKSWLDRLADFAVSLKTQNGKLIPIIFRPFHEHNKSWSWWGTQTTSKGEFIVLWKFTVNYLRDVKKVHQFIYAISPQLDAVQTRQDYLYAYPGDDYVDFLGMDCYHGLNTTAFMTNLRNLEILSQEKSKPCGVTETGVEGIKYSDGTPIINFWTNNILTPLKERKISMVVMWRNKYDPNESGMHFFSVFQGHASAPDFVEMYNANQSLFSKDLPDMYKLPENVVVN</sequence>